<accession>A0ACB6V0Y2</accession>
<keyword evidence="2" id="KW-1185">Reference proteome</keyword>
<comment type="caution">
    <text evidence="1">The sequence shown here is derived from an EMBL/GenBank/DDBJ whole genome shotgun (WGS) entry which is preliminary data.</text>
</comment>
<proteinExistence type="predicted"/>
<dbReference type="EMBL" id="QVQA01000162">
    <property type="protein sequence ID" value="KAF5094476.1"/>
    <property type="molecule type" value="Genomic_DNA"/>
</dbReference>
<evidence type="ECO:0000313" key="1">
    <source>
        <dbReference type="EMBL" id="KAF5094476.1"/>
    </source>
</evidence>
<dbReference type="Proteomes" id="UP000744676">
    <property type="component" value="Unassembled WGS sequence"/>
</dbReference>
<protein>
    <submittedName>
        <fullName evidence="1">Uncharacterized protein</fullName>
    </submittedName>
</protein>
<gene>
    <name evidence="1" type="ORF">D0Z00_003523</name>
</gene>
<organism evidence="1 2">
    <name type="scientific">Geotrichum galactomycetum</name>
    <dbReference type="NCBI Taxonomy" id="27317"/>
    <lineage>
        <taxon>Eukaryota</taxon>
        <taxon>Fungi</taxon>
        <taxon>Dikarya</taxon>
        <taxon>Ascomycota</taxon>
        <taxon>Saccharomycotina</taxon>
        <taxon>Dipodascomycetes</taxon>
        <taxon>Dipodascales</taxon>
        <taxon>Dipodascaceae</taxon>
        <taxon>Geotrichum</taxon>
    </lineage>
</organism>
<name>A0ACB6V0Y2_9ASCO</name>
<reference evidence="1 2" key="1">
    <citation type="journal article" date="2020" name="Front. Microbiol.">
        <title>Phenotypic and Genetic Characterization of the Cheese Ripening Yeast Geotrichum candidum.</title>
        <authorList>
            <person name="Perkins V."/>
            <person name="Vignola S."/>
            <person name="Lessard M.H."/>
            <person name="Plante P.L."/>
            <person name="Corbeil J."/>
            <person name="Dugat-Bony E."/>
            <person name="Frenette M."/>
            <person name="Labrie S."/>
        </authorList>
    </citation>
    <scope>NUCLEOTIDE SEQUENCE [LARGE SCALE GENOMIC DNA]</scope>
    <source>
        <strain evidence="1 2">LMA-1147</strain>
    </source>
</reference>
<evidence type="ECO:0000313" key="2">
    <source>
        <dbReference type="Proteomes" id="UP000744676"/>
    </source>
</evidence>
<sequence>MSQYLLDLFYSLESCLTCFQDPSLSINRNKFKILKLIGEGGFSYVYLVQSQQSGELYALKKIRCPFGDESVKVALNEIEAYKRFDSKYVIRAVDSSIVQEKDGSKTIYILLPYYKKGNLQDKINAHLVNGTSYDETELVNLFHEICLGIKAIHNRHSSAGSAPNTTRYSLESSGYARNNQALNSGDDDEDDIIIGGGDDDESEAQLLGNEEGNDTPMDTIVPYAHRDIKPANIMLSSAANTPILMDLGSCTRARLTLSTRQAALELQDLAAEHCTLPYRAPELFDVATGSSVDERVDIWSLGCTLFALMYGTSPFELQSAGSGASLNLAILNGQYKFPDSPVYSEGLKDIVRKCLTVDKDQRPFIKEVIEDVEKLIGSGSRH</sequence>